<proteinExistence type="predicted"/>
<name>A0A1Q3D636_CEPFO</name>
<dbReference type="InParanoid" id="A0A1Q3D636"/>
<gene>
    <name evidence="1" type="ORF">CFOL_v3_31410</name>
</gene>
<reference evidence="2" key="1">
    <citation type="submission" date="2016-04" db="EMBL/GenBank/DDBJ databases">
        <title>Cephalotus genome sequencing.</title>
        <authorList>
            <person name="Fukushima K."/>
            <person name="Hasebe M."/>
            <person name="Fang X."/>
        </authorList>
    </citation>
    <scope>NUCLEOTIDE SEQUENCE [LARGE SCALE GENOMIC DNA]</scope>
    <source>
        <strain evidence="2">cv. St1</strain>
    </source>
</reference>
<protein>
    <recommendedName>
        <fullName evidence="3">RNase H type-1 domain-containing protein</fullName>
    </recommendedName>
</protein>
<evidence type="ECO:0000313" key="1">
    <source>
        <dbReference type="EMBL" id="GAV87986.1"/>
    </source>
</evidence>
<evidence type="ECO:0008006" key="3">
    <source>
        <dbReference type="Google" id="ProtNLM"/>
    </source>
</evidence>
<accession>A0A1Q3D636</accession>
<dbReference type="PANTHER" id="PTHR47723:SF19">
    <property type="entry name" value="POLYNUCLEOTIDYL TRANSFERASE, RIBONUCLEASE H-LIKE SUPERFAMILY PROTEIN"/>
    <property type="match status" value="1"/>
</dbReference>
<dbReference type="EMBL" id="BDDD01004616">
    <property type="protein sequence ID" value="GAV87986.1"/>
    <property type="molecule type" value="Genomic_DNA"/>
</dbReference>
<comment type="caution">
    <text evidence="1">The sequence shown here is derived from an EMBL/GenBank/DDBJ whole genome shotgun (WGS) entry which is preliminary data.</text>
</comment>
<dbReference type="Proteomes" id="UP000187406">
    <property type="component" value="Unassembled WGS sequence"/>
</dbReference>
<keyword evidence="2" id="KW-1185">Reference proteome</keyword>
<evidence type="ECO:0000313" key="2">
    <source>
        <dbReference type="Proteomes" id="UP000187406"/>
    </source>
</evidence>
<dbReference type="PANTHER" id="PTHR47723">
    <property type="entry name" value="OS05G0353850 PROTEIN"/>
    <property type="match status" value="1"/>
</dbReference>
<sequence length="126" mass="13506">WNIWLSRNSALFAGSSMSWISIKNQVITGIHDLSVSFNPKSQGSFQNQLSLNSLNINQIPIDIRQGTWINWQVPALGTLKLNTDGSSIDNACAGGGVVRDHSGEIILAFSLSFGTGNSAEAEAKAM</sequence>
<dbReference type="InterPro" id="IPR053151">
    <property type="entry name" value="RNase_H-like"/>
</dbReference>
<dbReference type="OrthoDB" id="1305767at2759"/>
<feature type="non-terminal residue" evidence="1">
    <location>
        <position position="126"/>
    </location>
</feature>
<dbReference type="AlphaFoldDB" id="A0A1Q3D636"/>
<feature type="non-terminal residue" evidence="1">
    <location>
        <position position="1"/>
    </location>
</feature>
<organism evidence="1 2">
    <name type="scientific">Cephalotus follicularis</name>
    <name type="common">Albany pitcher plant</name>
    <dbReference type="NCBI Taxonomy" id="3775"/>
    <lineage>
        <taxon>Eukaryota</taxon>
        <taxon>Viridiplantae</taxon>
        <taxon>Streptophyta</taxon>
        <taxon>Embryophyta</taxon>
        <taxon>Tracheophyta</taxon>
        <taxon>Spermatophyta</taxon>
        <taxon>Magnoliopsida</taxon>
        <taxon>eudicotyledons</taxon>
        <taxon>Gunneridae</taxon>
        <taxon>Pentapetalae</taxon>
        <taxon>rosids</taxon>
        <taxon>fabids</taxon>
        <taxon>Oxalidales</taxon>
        <taxon>Cephalotaceae</taxon>
        <taxon>Cephalotus</taxon>
    </lineage>
</organism>